<dbReference type="HOGENOM" id="CLU_2265729_0_0_1"/>
<dbReference type="AlphaFoldDB" id="U5H7W7"/>
<reference evidence="4" key="1">
    <citation type="submission" date="2010-11" db="EMBL/GenBank/DDBJ databases">
        <title>The genome sequence of Microbotryum violaceum strain p1A1 Lamole.</title>
        <authorList>
            <person name="Cuomo C."/>
            <person name="Perlin M."/>
            <person name="Young S.K."/>
            <person name="Zeng Q."/>
            <person name="Gargeya S."/>
            <person name="Alvarado L."/>
            <person name="Berlin A."/>
            <person name="Chapman S.B."/>
            <person name="Chen Z."/>
            <person name="Freedman E."/>
            <person name="Gellesch M."/>
            <person name="Goldberg J."/>
            <person name="Griggs A."/>
            <person name="Gujja S."/>
            <person name="Heilman E."/>
            <person name="Heiman D."/>
            <person name="Howarth C."/>
            <person name="Mehta T."/>
            <person name="Neiman D."/>
            <person name="Pearson M."/>
            <person name="Roberts A."/>
            <person name="Saif S."/>
            <person name="Shea T."/>
            <person name="Shenoy N."/>
            <person name="Sisk P."/>
            <person name="Stolte C."/>
            <person name="Sykes S."/>
            <person name="White J."/>
            <person name="Yandava C."/>
            <person name="Haas B."/>
            <person name="Nusbaum C."/>
            <person name="Birren B."/>
        </authorList>
    </citation>
    <scope>NUCLEOTIDE SEQUENCE [LARGE SCALE GENOMIC DNA]</scope>
    <source>
        <strain evidence="4">p1A1 Lamole</strain>
    </source>
</reference>
<evidence type="ECO:0000313" key="4">
    <source>
        <dbReference type="Proteomes" id="UP000017200"/>
    </source>
</evidence>
<reference evidence="2" key="2">
    <citation type="submission" date="2010-11" db="EMBL/GenBank/DDBJ databases">
        <authorList>
            <consortium name="The Broad Institute Genome Sequencing Platform"/>
            <person name="Earl A."/>
            <person name="Ward D."/>
            <person name="Feldgarden M."/>
            <person name="Gevers D."/>
            <person name="Butler R."/>
            <person name="Young S.K."/>
            <person name="Zeng Q."/>
            <person name="Gargeya S."/>
            <person name="Fitzgerald M."/>
            <person name="Haas B."/>
            <person name="Abouelleil A."/>
            <person name="Alvarado L."/>
            <person name="Arachchi H.M."/>
            <person name="Berlin A."/>
            <person name="Brown A."/>
            <person name="Chapman S.B."/>
            <person name="Chen Z."/>
            <person name="Dunbar C."/>
            <person name="Freedman E."/>
            <person name="Gearin G."/>
            <person name="Gellesch M."/>
            <person name="Goldberg J."/>
            <person name="Griggs A."/>
            <person name="Gujja S."/>
            <person name="Heilman E."/>
            <person name="Heiman D."/>
            <person name="Howarth C."/>
            <person name="Larson L."/>
            <person name="Lui A."/>
            <person name="MacDonald P.J.P."/>
            <person name="Mehta T."/>
            <person name="Montmayeur A."/>
            <person name="Murphy C."/>
            <person name="Neiman D."/>
            <person name="Pearson M."/>
            <person name="Priest M."/>
            <person name="Roberts A."/>
            <person name="Saif S."/>
            <person name="Shea T."/>
            <person name="Shenoy N."/>
            <person name="Sisk P."/>
            <person name="Stolte C."/>
            <person name="Sykes S."/>
            <person name="White J."/>
            <person name="Yandava C."/>
            <person name="Wortman J."/>
            <person name="Nusbaum C."/>
            <person name="Birren B."/>
        </authorList>
    </citation>
    <scope>NUCLEOTIDE SEQUENCE</scope>
    <source>
        <strain evidence="2">P1A1 Lamole</strain>
    </source>
</reference>
<dbReference type="EnsemblFungi" id="MVLG_03337T0">
    <property type="protein sequence ID" value="MVLG_03337T0"/>
    <property type="gene ID" value="MVLG_03337"/>
</dbReference>
<dbReference type="EMBL" id="GL541673">
    <property type="protein sequence ID" value="KDE06297.1"/>
    <property type="molecule type" value="Genomic_DNA"/>
</dbReference>
<keyword evidence="4" id="KW-1185">Reference proteome</keyword>
<reference evidence="3" key="4">
    <citation type="submission" date="2015-06" db="UniProtKB">
        <authorList>
            <consortium name="EnsemblFungi"/>
        </authorList>
    </citation>
    <scope>IDENTIFICATION</scope>
</reference>
<reference evidence="2 4" key="3">
    <citation type="journal article" date="2015" name="BMC Genomics">
        <title>Sex and parasites: genomic and transcriptomic analysis of Microbotryum lychnidis-dioicae, the biotrophic and plant-castrating anther smut fungus.</title>
        <authorList>
            <person name="Perlin M.H."/>
            <person name="Amselem J."/>
            <person name="Fontanillas E."/>
            <person name="Toh S.S."/>
            <person name="Chen Z."/>
            <person name="Goldberg J."/>
            <person name="Duplessis S."/>
            <person name="Henrissat B."/>
            <person name="Young S."/>
            <person name="Zeng Q."/>
            <person name="Aguileta G."/>
            <person name="Petit E."/>
            <person name="Badouin H."/>
            <person name="Andrews J."/>
            <person name="Razeeq D."/>
            <person name="Gabaldon T."/>
            <person name="Quesneville H."/>
            <person name="Giraud T."/>
            <person name="Hood M.E."/>
            <person name="Schultz D.J."/>
            <person name="Cuomo C.A."/>
        </authorList>
    </citation>
    <scope>NUCLEOTIDE SEQUENCE [LARGE SCALE GENOMIC DNA]</scope>
    <source>
        <strain evidence="2">P1A1 Lamole</strain>
        <strain evidence="4">p1A1 Lamole</strain>
    </source>
</reference>
<proteinExistence type="predicted"/>
<dbReference type="InParanoid" id="U5H7W7"/>
<evidence type="ECO:0000313" key="2">
    <source>
        <dbReference type="EMBL" id="KDE06297.1"/>
    </source>
</evidence>
<evidence type="ECO:0000313" key="3">
    <source>
        <dbReference type="EnsemblFungi" id="MVLG_03337T0"/>
    </source>
</evidence>
<dbReference type="Proteomes" id="UP000017200">
    <property type="component" value="Unassembled WGS sequence"/>
</dbReference>
<dbReference type="STRING" id="683840.U5H7W7"/>
<name>U5H7W7_USTV1</name>
<feature type="region of interest" description="Disordered" evidence="1">
    <location>
        <begin position="80"/>
        <end position="103"/>
    </location>
</feature>
<protein>
    <submittedName>
        <fullName evidence="2 3">Uncharacterized protein</fullName>
    </submittedName>
</protein>
<dbReference type="EMBL" id="AEIJ01000322">
    <property type="status" value="NOT_ANNOTATED_CDS"/>
    <property type="molecule type" value="Genomic_DNA"/>
</dbReference>
<accession>U5H7W7</accession>
<gene>
    <name evidence="2" type="ORF">MVLG_03337</name>
</gene>
<evidence type="ECO:0000256" key="1">
    <source>
        <dbReference type="SAM" id="MobiDB-lite"/>
    </source>
</evidence>
<sequence length="103" mass="11214">MAAFQLTHVDHVLAGISPNAWLYESNCRSIDGLAERVLHRITLYFASRISDEIANRIADHIAEGPPTGALAASGSLVHRSTPKGPAHMDVSFQLGRPDRISRL</sequence>
<organism evidence="2">
    <name type="scientific">Microbotryum lychnidis-dioicae (strain p1A1 Lamole / MvSl-1064)</name>
    <name type="common">Anther smut fungus</name>
    <dbReference type="NCBI Taxonomy" id="683840"/>
    <lineage>
        <taxon>Eukaryota</taxon>
        <taxon>Fungi</taxon>
        <taxon>Dikarya</taxon>
        <taxon>Basidiomycota</taxon>
        <taxon>Pucciniomycotina</taxon>
        <taxon>Microbotryomycetes</taxon>
        <taxon>Microbotryales</taxon>
        <taxon>Microbotryaceae</taxon>
        <taxon>Microbotryum</taxon>
    </lineage>
</organism>